<reference evidence="1" key="1">
    <citation type="journal article" date="2021" name="Proc. Natl. Acad. Sci. U.S.A.">
        <title>A Catalog of Tens of Thousands of Viruses from Human Metagenomes Reveals Hidden Associations with Chronic Diseases.</title>
        <authorList>
            <person name="Tisza M.J."/>
            <person name="Buck C.B."/>
        </authorList>
    </citation>
    <scope>NUCLEOTIDE SEQUENCE</scope>
    <source>
        <strain evidence="1">CtrTt13</strain>
    </source>
</reference>
<protein>
    <submittedName>
        <fullName evidence="1">Outer membrane protein assembly factor</fullName>
    </submittedName>
</protein>
<sequence>MKRFIEHMRLSEFRRLAFWIIVGLSAMLCSILLSSCATPKNMEQESSMDYSDVLQKMQSRMDSLLYNMDMIRKETSEKLSNLKVENTTTYFSVPDSAGRQHLTAVSKTIANKEEKESQSIDTEIAVTMQQLVEEVSGLKQQLNSVISDKEKVVELSWWDLHKDKVYAGAILFLFVLIGKLKKGG</sequence>
<proteinExistence type="predicted"/>
<evidence type="ECO:0000313" key="1">
    <source>
        <dbReference type="EMBL" id="DAD97730.1"/>
    </source>
</evidence>
<name>A0A8S5NTU3_9CAUD</name>
<dbReference type="EMBL" id="BK015247">
    <property type="protein sequence ID" value="DAD97730.1"/>
    <property type="molecule type" value="Genomic_DNA"/>
</dbReference>
<accession>A0A8S5NTU3</accession>
<organism evidence="1">
    <name type="scientific">Podoviridae sp. ctrTt13</name>
    <dbReference type="NCBI Taxonomy" id="2825279"/>
    <lineage>
        <taxon>Viruses</taxon>
        <taxon>Duplodnaviria</taxon>
        <taxon>Heunggongvirae</taxon>
        <taxon>Uroviricota</taxon>
        <taxon>Caudoviricetes</taxon>
    </lineage>
</organism>